<dbReference type="Proteomes" id="UP001215598">
    <property type="component" value="Unassembled WGS sequence"/>
</dbReference>
<evidence type="ECO:0000256" key="2">
    <source>
        <dbReference type="SAM" id="Phobius"/>
    </source>
</evidence>
<keyword evidence="2" id="KW-1133">Transmembrane helix</keyword>
<feature type="compositionally biased region" description="Acidic residues" evidence="1">
    <location>
        <begin position="309"/>
        <end position="320"/>
    </location>
</feature>
<feature type="compositionally biased region" description="Basic and acidic residues" evidence="1">
    <location>
        <begin position="372"/>
        <end position="382"/>
    </location>
</feature>
<feature type="transmembrane region" description="Helical" evidence="2">
    <location>
        <begin position="39"/>
        <end position="56"/>
    </location>
</feature>
<dbReference type="AlphaFoldDB" id="A0AAD7H018"/>
<dbReference type="EMBL" id="JARKIB010000428">
    <property type="protein sequence ID" value="KAJ7709088.1"/>
    <property type="molecule type" value="Genomic_DNA"/>
</dbReference>
<sequence>MVETMAGAQFELAEMRSSEYPAATDKYMGAFVNYATESFGLWLLAVGIPVFFAHAYHPHELRRRTSTHSSAFSNFVDGTELVDLLGASSNGFEHLESRLSLPITNKVTNLGLGVDHTVQDNDARFSSSLFLEIYSKARVSGTELPTELCWDPRYMPRPLELVDVAAGRHQWVRPPRVEELKGKGKWEKWEECSDSEGEDVELRIVKRALSWRTDKPLMVRYDREKRRELYLRPNRVEQRGVVRADQFGWPAPRIGYWERTNDGVKPRGPSYWVYAARDPPRSLIGMVPATPPPDELPLLHSSPTPPAMDIDDEDDVDLDFDTLPPIAPGGPTGEEPSYSAPPPPSSTSSNEKMQVDPPPVTATQLEKGKRKQMNEEVDRDVDAVSLGPASDGEEDPPISVLRIRGLQDGVGVLQLARLLGAVFKEAGVGEVNAVLDAQRSMWVELWSLKEGSEVEIEFVTVEEFEDAAKYTDAIWHPGLAEDVPAAEARTSETEAPEKLDNFQHWVPYTRPSYVSQFGNELRSPALSAHVFRAPSRLSVSSVPCSPFAQVSCEASIRLVSFSFSRATTPVPLTAAVLALQVTSVRAPPPFLGAEVLLAPSTDALSLAWASQPLELAEVSPPFKIAFTLPLSFSFPVLRKEETTVANSFQESFYLSFV</sequence>
<feature type="region of interest" description="Disordered" evidence="1">
    <location>
        <begin position="284"/>
        <end position="397"/>
    </location>
</feature>
<evidence type="ECO:0000256" key="1">
    <source>
        <dbReference type="SAM" id="MobiDB-lite"/>
    </source>
</evidence>
<keyword evidence="4" id="KW-1185">Reference proteome</keyword>
<keyword evidence="2" id="KW-0472">Membrane</keyword>
<name>A0AAD7H018_9AGAR</name>
<organism evidence="3 4">
    <name type="scientific">Mycena metata</name>
    <dbReference type="NCBI Taxonomy" id="1033252"/>
    <lineage>
        <taxon>Eukaryota</taxon>
        <taxon>Fungi</taxon>
        <taxon>Dikarya</taxon>
        <taxon>Basidiomycota</taxon>
        <taxon>Agaricomycotina</taxon>
        <taxon>Agaricomycetes</taxon>
        <taxon>Agaricomycetidae</taxon>
        <taxon>Agaricales</taxon>
        <taxon>Marasmiineae</taxon>
        <taxon>Mycenaceae</taxon>
        <taxon>Mycena</taxon>
    </lineage>
</organism>
<accession>A0AAD7H018</accession>
<reference evidence="3" key="1">
    <citation type="submission" date="2023-03" db="EMBL/GenBank/DDBJ databases">
        <title>Massive genome expansion in bonnet fungi (Mycena s.s.) driven by repeated elements and novel gene families across ecological guilds.</title>
        <authorList>
            <consortium name="Lawrence Berkeley National Laboratory"/>
            <person name="Harder C.B."/>
            <person name="Miyauchi S."/>
            <person name="Viragh M."/>
            <person name="Kuo A."/>
            <person name="Thoen E."/>
            <person name="Andreopoulos B."/>
            <person name="Lu D."/>
            <person name="Skrede I."/>
            <person name="Drula E."/>
            <person name="Henrissat B."/>
            <person name="Morin E."/>
            <person name="Kohler A."/>
            <person name="Barry K."/>
            <person name="LaButti K."/>
            <person name="Morin E."/>
            <person name="Salamov A."/>
            <person name="Lipzen A."/>
            <person name="Mereny Z."/>
            <person name="Hegedus B."/>
            <person name="Baldrian P."/>
            <person name="Stursova M."/>
            <person name="Weitz H."/>
            <person name="Taylor A."/>
            <person name="Grigoriev I.V."/>
            <person name="Nagy L.G."/>
            <person name="Martin F."/>
            <person name="Kauserud H."/>
        </authorList>
    </citation>
    <scope>NUCLEOTIDE SEQUENCE</scope>
    <source>
        <strain evidence="3">CBHHK182m</strain>
    </source>
</reference>
<evidence type="ECO:0000313" key="3">
    <source>
        <dbReference type="EMBL" id="KAJ7709088.1"/>
    </source>
</evidence>
<keyword evidence="2" id="KW-0812">Transmembrane</keyword>
<proteinExistence type="predicted"/>
<comment type="caution">
    <text evidence="3">The sequence shown here is derived from an EMBL/GenBank/DDBJ whole genome shotgun (WGS) entry which is preliminary data.</text>
</comment>
<evidence type="ECO:0000313" key="4">
    <source>
        <dbReference type="Proteomes" id="UP001215598"/>
    </source>
</evidence>
<protein>
    <submittedName>
        <fullName evidence="3">Uncharacterized protein</fullName>
    </submittedName>
</protein>
<gene>
    <name evidence="3" type="ORF">B0H16DRAFT_1746108</name>
</gene>